<protein>
    <recommendedName>
        <fullName evidence="5">DUF2264 domain-containing protein</fullName>
    </recommendedName>
</protein>
<feature type="domain" description="DUF2264" evidence="2">
    <location>
        <begin position="362"/>
        <end position="580"/>
    </location>
</feature>
<dbReference type="Pfam" id="PF10022">
    <property type="entry name" value="DUF2264"/>
    <property type="match status" value="1"/>
</dbReference>
<dbReference type="InterPro" id="IPR049349">
    <property type="entry name" value="DUF2264_N"/>
</dbReference>
<accession>A0A317L3D9</accession>
<feature type="domain" description="DUF2264" evidence="1">
    <location>
        <begin position="8"/>
        <end position="350"/>
    </location>
</feature>
<evidence type="ECO:0008006" key="5">
    <source>
        <dbReference type="Google" id="ProtNLM"/>
    </source>
</evidence>
<evidence type="ECO:0000313" key="4">
    <source>
        <dbReference type="Proteomes" id="UP000245624"/>
    </source>
</evidence>
<sequence length="605" mass="69969">MKQNPLKTKADVEQLLIDLWGKLEPYYDSFHSRILPEGAGAAYSDEVAGMECFSRVLWGAAPLLAHQKKPELWPRHLQGIMNGTNPNHQGYWGDIHDYDQRIVEMAAFGYALCIAPDEIWHVLGEKEQQNLVNWLSQINRFKAHDCNWLFFAVIVNIGLKQIGAPYSKEKIEQNLTRIEDFYIGNGWYQDGEIAHIDYYTPFAMHYYGLFYAKVMEKDDPIRVKKYKERAVLFAKKFIYWFSEDGRSLSYGRSLTYRFAQASFWSAIVYADVEVFSLGIIKGIILRHLRHWMNQDIFLPDGTLSVGYHYPNLLMAENYNAPGSPYWSFKIFLILALPDHHYFWRVAEEPLPTLPERDIQNEPGFILDREKNSKHVVAFQTGYAHSNAHTHTSAKYEKFAYSTHFGFSVPRAEWGLDQGAFDSMLALSEQDELYRVKRNVVEKEVKETHLYMKWRPWKDVMVQTWILPGLPWHVRVHQIKTERPLDIADGGFALGIDHTSEEQLVKEGVGIGMVNDNGMVGCIDLMDEHKAILIRPNANTNLLYKRTVIPTITSSIQEGEHLLIHAFYGQPSTNELSEWQKRPYKKGDSIYSSGKKKIFDIVKSRG</sequence>
<evidence type="ECO:0000259" key="2">
    <source>
        <dbReference type="Pfam" id="PF20938"/>
    </source>
</evidence>
<dbReference type="RefSeq" id="WP_109983649.1">
    <property type="nucleotide sequence ID" value="NZ_QGTD01000005.1"/>
</dbReference>
<dbReference type="InterPro" id="IPR049237">
    <property type="entry name" value="DUF2264_C"/>
</dbReference>
<organism evidence="3 4">
    <name type="scientific">Gracilibacillus dipsosauri</name>
    <dbReference type="NCBI Taxonomy" id="178340"/>
    <lineage>
        <taxon>Bacteria</taxon>
        <taxon>Bacillati</taxon>
        <taxon>Bacillota</taxon>
        <taxon>Bacilli</taxon>
        <taxon>Bacillales</taxon>
        <taxon>Bacillaceae</taxon>
        <taxon>Gracilibacillus</taxon>
    </lineage>
</organism>
<dbReference type="Pfam" id="PF20938">
    <property type="entry name" value="DUF2264_C"/>
    <property type="match status" value="1"/>
</dbReference>
<dbReference type="PANTHER" id="PTHR35339:SF4">
    <property type="entry name" value="LINALOOL DEHYDRATASE_ISOMERASE DOMAIN-CONTAINING PROTEIN"/>
    <property type="match status" value="1"/>
</dbReference>
<reference evidence="3 4" key="1">
    <citation type="submission" date="2018-05" db="EMBL/GenBank/DDBJ databases">
        <title>Genomic analysis of Gracilibacillus dipsosauri DD1 reveals novel features of a salt-tolerant amylase.</title>
        <authorList>
            <person name="Deutch C.E."/>
            <person name="Yang S."/>
        </authorList>
    </citation>
    <scope>NUCLEOTIDE SEQUENCE [LARGE SCALE GENOMIC DNA]</scope>
    <source>
        <strain evidence="3 4">DD1</strain>
    </source>
</reference>
<keyword evidence="4" id="KW-1185">Reference proteome</keyword>
<proteinExistence type="predicted"/>
<dbReference type="PANTHER" id="PTHR35339">
    <property type="entry name" value="LINALOOL DEHYDRATASE_ISOMERASE DOMAIN-CONTAINING PROTEIN"/>
    <property type="match status" value="1"/>
</dbReference>
<evidence type="ECO:0000313" key="3">
    <source>
        <dbReference type="EMBL" id="PWU69408.1"/>
    </source>
</evidence>
<comment type="caution">
    <text evidence="3">The sequence shown here is derived from an EMBL/GenBank/DDBJ whole genome shotgun (WGS) entry which is preliminary data.</text>
</comment>
<dbReference type="Proteomes" id="UP000245624">
    <property type="component" value="Unassembled WGS sequence"/>
</dbReference>
<dbReference type="EMBL" id="QGTD01000005">
    <property type="protein sequence ID" value="PWU69408.1"/>
    <property type="molecule type" value="Genomic_DNA"/>
</dbReference>
<evidence type="ECO:0000259" key="1">
    <source>
        <dbReference type="Pfam" id="PF10022"/>
    </source>
</evidence>
<dbReference type="PIRSF" id="PIRSF014753">
    <property type="entry name" value="UCP014753"/>
    <property type="match status" value="1"/>
</dbReference>
<gene>
    <name evidence="3" type="ORF">DLJ74_05360</name>
</gene>
<dbReference type="OrthoDB" id="9813465at2"/>
<dbReference type="AlphaFoldDB" id="A0A317L3D9"/>
<name>A0A317L3D9_9BACI</name>
<dbReference type="InterPro" id="IPR016624">
    <property type="entry name" value="UCP014753"/>
</dbReference>